<dbReference type="InterPro" id="IPR013785">
    <property type="entry name" value="Aldolase_TIM"/>
</dbReference>
<evidence type="ECO:0000256" key="6">
    <source>
        <dbReference type="ARBA" id="ARBA00022363"/>
    </source>
</evidence>
<dbReference type="InterPro" id="IPR025895">
    <property type="entry name" value="LAM_C_dom"/>
</dbReference>
<evidence type="ECO:0000313" key="17">
    <source>
        <dbReference type="EMBL" id="SPD73212.1"/>
    </source>
</evidence>
<comment type="cofactor">
    <cofactor evidence="3">
        <name>[4Fe-4S] cluster</name>
        <dbReference type="ChEBI" id="CHEBI:49883"/>
    </cofactor>
</comment>
<keyword evidence="7 14" id="KW-0004">4Fe-4S</keyword>
<dbReference type="Gene3D" id="3.20.20.70">
    <property type="entry name" value="Aldolase class I"/>
    <property type="match status" value="1"/>
</dbReference>
<protein>
    <recommendedName>
        <fullName evidence="6">L-lysine 2,3-aminomutase</fullName>
        <ecNumber evidence="5">5.4.3.2</ecNumber>
    </recommendedName>
</protein>
<name>A0A445MUY4_9BACT</name>
<evidence type="ECO:0000256" key="11">
    <source>
        <dbReference type="ARBA" id="ARBA00023004"/>
    </source>
</evidence>
<evidence type="ECO:0000256" key="14">
    <source>
        <dbReference type="PIRSR" id="PIRSR004911-1"/>
    </source>
</evidence>
<dbReference type="GO" id="GO:0051539">
    <property type="term" value="F:4 iron, 4 sulfur cluster binding"/>
    <property type="evidence" value="ECO:0007669"/>
    <property type="project" value="UniProtKB-KW"/>
</dbReference>
<dbReference type="InterPro" id="IPR007197">
    <property type="entry name" value="rSAM"/>
</dbReference>
<evidence type="ECO:0000256" key="9">
    <source>
        <dbReference type="ARBA" id="ARBA00022723"/>
    </source>
</evidence>
<evidence type="ECO:0000256" key="3">
    <source>
        <dbReference type="ARBA" id="ARBA00001966"/>
    </source>
</evidence>
<feature type="binding site" evidence="14">
    <location>
        <position position="194"/>
    </location>
    <ligand>
        <name>[4Fe-4S] cluster</name>
        <dbReference type="ChEBI" id="CHEBI:49883"/>
        <note>4Fe-4S-S-AdoMet</note>
    </ligand>
</feature>
<comment type="catalytic activity">
    <reaction evidence="1">
        <text>L-lysine = (3S)-3,6-diaminohexanoate</text>
        <dbReference type="Rhea" id="RHEA:19177"/>
        <dbReference type="ChEBI" id="CHEBI:32551"/>
        <dbReference type="ChEBI" id="CHEBI:57434"/>
        <dbReference type="EC" id="5.4.3.2"/>
    </reaction>
</comment>
<evidence type="ECO:0000256" key="12">
    <source>
        <dbReference type="ARBA" id="ARBA00023014"/>
    </source>
</evidence>
<feature type="binding site" evidence="14">
    <location>
        <position position="187"/>
    </location>
    <ligand>
        <name>[4Fe-4S] cluster</name>
        <dbReference type="ChEBI" id="CHEBI:49883"/>
        <note>4Fe-4S-S-AdoMet</note>
    </ligand>
</feature>
<keyword evidence="9 14" id="KW-0479">Metal-binding</keyword>
<keyword evidence="13 17" id="KW-0413">Isomerase</keyword>
<dbReference type="Pfam" id="PF04055">
    <property type="entry name" value="Radical_SAM"/>
    <property type="match status" value="1"/>
</dbReference>
<dbReference type="PANTHER" id="PTHR30538">
    <property type="entry name" value="LYSINE 2,3-AMINOMUTASE-RELATED"/>
    <property type="match status" value="1"/>
</dbReference>
<gene>
    <name evidence="17" type="primary">kamA</name>
    <name evidence="17" type="ORF">PITCH_A1740021</name>
</gene>
<dbReference type="SFLD" id="SFLDG01070">
    <property type="entry name" value="PLP-dependent"/>
    <property type="match status" value="1"/>
</dbReference>
<dbReference type="EC" id="5.4.3.2" evidence="5"/>
<keyword evidence="12 14" id="KW-0411">Iron-sulfur</keyword>
<keyword evidence="11" id="KW-0408">Iron</keyword>
<evidence type="ECO:0000256" key="4">
    <source>
        <dbReference type="ARBA" id="ARBA00008703"/>
    </source>
</evidence>
<sequence length="453" mass="51141">MKKATSSVEDFEPPSICREYGAEIRSFENFKQENDDALPGQNTKTIKLRGIPSQPKFRVSHHSSSFMKHFFPDISRNQWNDWRWQLSNRIIRIKDLSRIIDLSEDEIQAITGYNNNFPLAVTPYYLSIVDKKDPLQPIRRTVIPVTAEKAHTIGEAEDPLGEDDDSPVPGLVHRYPDRVLLLVTGFCSTYCRYCTRSRVVGHKGADAFNIALLDGAIDYIEKNHSIRDVLLSGGDPLTLSDERLEWLLSRLRRIPHVEILRIGTKAPVVLPQRITPALTRMLRHYHPLLISIHFTHPDELTPEVAQACERLADAGIPLGSQTVLLNGINNDVDVMRRLVHGLLRIRVRPYYLYQCDPIVGSAHFRTPVKDGIKIIKGLRGHTTGYAVPTYVIDAPGGGGKVPLLPDYLAGREGDELILKNYEDRLYRYPDPIKDANVCIASEATNPGFDQLCL</sequence>
<dbReference type="Gene3D" id="6.10.140.1170">
    <property type="match status" value="1"/>
</dbReference>
<evidence type="ECO:0000256" key="2">
    <source>
        <dbReference type="ARBA" id="ARBA00001933"/>
    </source>
</evidence>
<dbReference type="Pfam" id="PF12544">
    <property type="entry name" value="LAM_C"/>
    <property type="match status" value="1"/>
</dbReference>
<comment type="similarity">
    <text evidence="4">Belongs to the radical SAM superfamily. KamA family.</text>
</comment>
<dbReference type="GO" id="GO:0046872">
    <property type="term" value="F:metal ion binding"/>
    <property type="evidence" value="ECO:0007669"/>
    <property type="project" value="UniProtKB-KW"/>
</dbReference>
<dbReference type="PIRSF" id="PIRSF004911">
    <property type="entry name" value="DUF160"/>
    <property type="match status" value="1"/>
</dbReference>
<dbReference type="SFLD" id="SFLDF00283">
    <property type="entry name" value="L-lysine_2_3-aminomutase_(LAM"/>
    <property type="match status" value="1"/>
</dbReference>
<dbReference type="InterPro" id="IPR003739">
    <property type="entry name" value="Lys_aminomutase/Glu_NH3_mut"/>
</dbReference>
<evidence type="ECO:0000256" key="13">
    <source>
        <dbReference type="ARBA" id="ARBA00023235"/>
    </source>
</evidence>
<evidence type="ECO:0000256" key="7">
    <source>
        <dbReference type="ARBA" id="ARBA00022485"/>
    </source>
</evidence>
<evidence type="ECO:0000256" key="5">
    <source>
        <dbReference type="ARBA" id="ARBA00012144"/>
    </source>
</evidence>
<evidence type="ECO:0000256" key="1">
    <source>
        <dbReference type="ARBA" id="ARBA00000911"/>
    </source>
</evidence>
<dbReference type="SUPFAM" id="SSF102114">
    <property type="entry name" value="Radical SAM enzymes"/>
    <property type="match status" value="1"/>
</dbReference>
<dbReference type="AlphaFoldDB" id="A0A445MUY4"/>
<reference evidence="17" key="1">
    <citation type="submission" date="2018-01" db="EMBL/GenBank/DDBJ databases">
        <authorList>
            <person name="Regsiter A."/>
            <person name="William W."/>
        </authorList>
    </citation>
    <scope>NUCLEOTIDE SEQUENCE</scope>
    <source>
        <strain evidence="17">TRIP AH-1</strain>
    </source>
</reference>
<evidence type="ECO:0000256" key="15">
    <source>
        <dbReference type="PIRSR" id="PIRSR603739-50"/>
    </source>
</evidence>
<feature type="modified residue" description="N6-(pyridoxal phosphate)lysine" evidence="15">
    <location>
        <position position="400"/>
    </location>
</feature>
<accession>A0A445MUY4</accession>
<evidence type="ECO:0000259" key="16">
    <source>
        <dbReference type="PROSITE" id="PS51918"/>
    </source>
</evidence>
<organism evidence="17">
    <name type="scientific">uncultured Desulfobacterium sp</name>
    <dbReference type="NCBI Taxonomy" id="201089"/>
    <lineage>
        <taxon>Bacteria</taxon>
        <taxon>Pseudomonadati</taxon>
        <taxon>Thermodesulfobacteriota</taxon>
        <taxon>Desulfobacteria</taxon>
        <taxon>Desulfobacterales</taxon>
        <taxon>Desulfobacteriaceae</taxon>
        <taxon>Desulfobacterium</taxon>
        <taxon>environmental samples</taxon>
    </lineage>
</organism>
<dbReference type="GO" id="GO:0050066">
    <property type="term" value="F:L-lysine 2,3-aminomutase activity"/>
    <property type="evidence" value="ECO:0007669"/>
    <property type="project" value="UniProtKB-EC"/>
</dbReference>
<keyword evidence="10 15" id="KW-0663">Pyridoxal phosphate</keyword>
<dbReference type="CDD" id="cd01335">
    <property type="entry name" value="Radical_SAM"/>
    <property type="match status" value="1"/>
</dbReference>
<dbReference type="NCBIfam" id="TIGR00238">
    <property type="entry name" value="KamA family radical SAM protein"/>
    <property type="match status" value="1"/>
</dbReference>
<comment type="cofactor">
    <cofactor evidence="2 15">
        <name>pyridoxal 5'-phosphate</name>
        <dbReference type="ChEBI" id="CHEBI:597326"/>
    </cofactor>
</comment>
<keyword evidence="8" id="KW-0949">S-adenosyl-L-methionine</keyword>
<dbReference type="InterPro" id="IPR022459">
    <property type="entry name" value="Lysine_aminomutase"/>
</dbReference>
<proteinExistence type="inferred from homology"/>
<feature type="domain" description="Radical SAM core" evidence="16">
    <location>
        <begin position="173"/>
        <end position="390"/>
    </location>
</feature>
<dbReference type="SFLD" id="SFLDS00029">
    <property type="entry name" value="Radical_SAM"/>
    <property type="match status" value="1"/>
</dbReference>
<dbReference type="InterPro" id="IPR058240">
    <property type="entry name" value="rSAM_sf"/>
</dbReference>
<evidence type="ECO:0000256" key="8">
    <source>
        <dbReference type="ARBA" id="ARBA00022691"/>
    </source>
</evidence>
<feature type="binding site" evidence="14">
    <location>
        <position position="191"/>
    </location>
    <ligand>
        <name>[4Fe-4S] cluster</name>
        <dbReference type="ChEBI" id="CHEBI:49883"/>
        <note>4Fe-4S-S-AdoMet</note>
    </ligand>
</feature>
<evidence type="ECO:0000256" key="10">
    <source>
        <dbReference type="ARBA" id="ARBA00022898"/>
    </source>
</evidence>
<dbReference type="PROSITE" id="PS51918">
    <property type="entry name" value="RADICAL_SAM"/>
    <property type="match status" value="1"/>
</dbReference>
<dbReference type="PANTHER" id="PTHR30538:SF1">
    <property type="entry name" value="L-LYSINE 2,3-AMINOMUTASE"/>
    <property type="match status" value="1"/>
</dbReference>
<dbReference type="EMBL" id="OJIN01000084">
    <property type="protein sequence ID" value="SPD73212.1"/>
    <property type="molecule type" value="Genomic_DNA"/>
</dbReference>